<dbReference type="EMBL" id="AWUE01004617">
    <property type="protein sequence ID" value="OMP13301.1"/>
    <property type="molecule type" value="Genomic_DNA"/>
</dbReference>
<reference evidence="3" key="1">
    <citation type="submission" date="2013-09" db="EMBL/GenBank/DDBJ databases">
        <title>Corchorus olitorius genome sequencing.</title>
        <authorList>
            <person name="Alam M."/>
            <person name="Haque M.S."/>
            <person name="Islam M.S."/>
            <person name="Emdad E.M."/>
            <person name="Islam M.M."/>
            <person name="Ahmed B."/>
            <person name="Halim A."/>
            <person name="Hossen Q.M.M."/>
            <person name="Hossain M.Z."/>
            <person name="Ahmed R."/>
            <person name="Khan M.M."/>
            <person name="Islam R."/>
            <person name="Rashid M.M."/>
            <person name="Khan S.A."/>
            <person name="Rahman M.S."/>
            <person name="Alam M."/>
            <person name="Yahiya A.S."/>
            <person name="Khan M.S."/>
            <person name="Azam M.S."/>
            <person name="Haque T."/>
            <person name="Lashkar M.Z.H."/>
            <person name="Akhand A.I."/>
            <person name="Morshed G."/>
            <person name="Roy S."/>
            <person name="Uddin K.S."/>
            <person name="Rabeya T."/>
            <person name="Hossain A.S."/>
            <person name="Chowdhury A."/>
            <person name="Snigdha A.R."/>
            <person name="Mortoza M.S."/>
            <person name="Matin S.A."/>
            <person name="Hoque S.M.E."/>
            <person name="Islam M.K."/>
            <person name="Roy D.K."/>
            <person name="Haider R."/>
            <person name="Moosa M.M."/>
            <person name="Elias S.M."/>
            <person name="Hasan A.M."/>
            <person name="Jahan S."/>
            <person name="Shafiuddin M."/>
            <person name="Mahmood N."/>
            <person name="Shommy N.S."/>
        </authorList>
    </citation>
    <scope>NUCLEOTIDE SEQUENCE [LARGE SCALE GENOMIC DNA]</scope>
    <source>
        <strain evidence="3">cv. O-4</strain>
    </source>
</reference>
<evidence type="ECO:0000313" key="2">
    <source>
        <dbReference type="EMBL" id="OMP13301.1"/>
    </source>
</evidence>
<comment type="caution">
    <text evidence="2">The sequence shown here is derived from an EMBL/GenBank/DDBJ whole genome shotgun (WGS) entry which is preliminary data.</text>
</comment>
<evidence type="ECO:0000313" key="3">
    <source>
        <dbReference type="Proteomes" id="UP000187203"/>
    </source>
</evidence>
<dbReference type="Proteomes" id="UP000187203">
    <property type="component" value="Unassembled WGS sequence"/>
</dbReference>
<dbReference type="AlphaFoldDB" id="A0A1R3L1T0"/>
<accession>A0A1R3L1T0</accession>
<keyword evidence="3" id="KW-1185">Reference proteome</keyword>
<gene>
    <name evidence="2" type="ORF">COLO4_01916</name>
</gene>
<proteinExistence type="predicted"/>
<name>A0A1R3L1T0_9ROSI</name>
<feature type="compositionally biased region" description="Basic and acidic residues" evidence="1">
    <location>
        <begin position="65"/>
        <end position="74"/>
    </location>
</feature>
<feature type="compositionally biased region" description="Low complexity" evidence="1">
    <location>
        <begin position="75"/>
        <end position="95"/>
    </location>
</feature>
<organism evidence="2 3">
    <name type="scientific">Corchorus olitorius</name>
    <dbReference type="NCBI Taxonomy" id="93759"/>
    <lineage>
        <taxon>Eukaryota</taxon>
        <taxon>Viridiplantae</taxon>
        <taxon>Streptophyta</taxon>
        <taxon>Embryophyta</taxon>
        <taxon>Tracheophyta</taxon>
        <taxon>Spermatophyta</taxon>
        <taxon>Magnoliopsida</taxon>
        <taxon>eudicotyledons</taxon>
        <taxon>Gunneridae</taxon>
        <taxon>Pentapetalae</taxon>
        <taxon>rosids</taxon>
        <taxon>malvids</taxon>
        <taxon>Malvales</taxon>
        <taxon>Malvaceae</taxon>
        <taxon>Grewioideae</taxon>
        <taxon>Apeibeae</taxon>
        <taxon>Corchorus</taxon>
    </lineage>
</organism>
<feature type="region of interest" description="Disordered" evidence="1">
    <location>
        <begin position="32"/>
        <end position="107"/>
    </location>
</feature>
<evidence type="ECO:0000256" key="1">
    <source>
        <dbReference type="SAM" id="MobiDB-lite"/>
    </source>
</evidence>
<protein>
    <submittedName>
        <fullName evidence="2">Uncharacterized protein</fullName>
    </submittedName>
</protein>
<sequence>MWAAAPLLPRPMRATTAAAVATNSTRRYCINATSRTSAPKSPAIATIADAPPGDDPHAPVGPGSELKRTSRKPDSPLAASVSSSTASTTGQSSSSGERIAGDRLWPIMQPSTACASTNSRLSMRTVAPLRPIMPVLPFEIEIRRQPGENHQANRTGITKAPLQLRHKLKVHTVAGGHQRRRQEHHGHHREDFDDAQRFDVAQDLARLLQLIARQPRFTHQEVQRTLGIHQAQTHFPADIFQLRQARQRVVVLFALLPFHDHAAEFFQRAIDVLDLIRQLLDFGFEQIEQQLVGVAVGQLLIARAHAVQAERRQLTLAQCVQTIFADGKRHGGVAGVIFSIF</sequence>